<dbReference type="PANTHER" id="PTHR45348:SF2">
    <property type="entry name" value="ZINC-TYPE ALCOHOL DEHYDROGENASE-LIKE PROTEIN C2E1P3.01"/>
    <property type="match status" value="1"/>
</dbReference>
<dbReference type="Gene3D" id="3.40.50.720">
    <property type="entry name" value="NAD(P)-binding Rossmann-like Domain"/>
    <property type="match status" value="1"/>
</dbReference>
<dbReference type="STRING" id="5514.A0A395S3T2"/>
<comment type="caution">
    <text evidence="4">The sequence shown here is derived from an EMBL/GenBank/DDBJ whole genome shotgun (WGS) entry which is preliminary data.</text>
</comment>
<dbReference type="InterPro" id="IPR013149">
    <property type="entry name" value="ADH-like_C"/>
</dbReference>
<accession>A0A395S3T2</accession>
<dbReference type="EMBL" id="PXOF01000090">
    <property type="protein sequence ID" value="RGP66719.1"/>
    <property type="molecule type" value="Genomic_DNA"/>
</dbReference>
<keyword evidence="2" id="KW-0560">Oxidoreductase</keyword>
<reference evidence="4 5" key="1">
    <citation type="journal article" date="2018" name="PLoS Pathog.">
        <title>Evolution of structural diversity of trichothecenes, a family of toxins produced by plant pathogenic and entomopathogenic fungi.</title>
        <authorList>
            <person name="Proctor R.H."/>
            <person name="McCormick S.P."/>
            <person name="Kim H.S."/>
            <person name="Cardoza R.E."/>
            <person name="Stanley A.M."/>
            <person name="Lindo L."/>
            <person name="Kelly A."/>
            <person name="Brown D.W."/>
            <person name="Lee T."/>
            <person name="Vaughan M.M."/>
            <person name="Alexander N.J."/>
            <person name="Busman M."/>
            <person name="Gutierrez S."/>
        </authorList>
    </citation>
    <scope>NUCLEOTIDE SEQUENCE [LARGE SCALE GENOMIC DNA]</scope>
    <source>
        <strain evidence="4 5">NRRL 3299</strain>
    </source>
</reference>
<comment type="similarity">
    <text evidence="1">Belongs to the zinc-containing alcohol dehydrogenase family.</text>
</comment>
<gene>
    <name evidence="4" type="ORF">FSPOR_6459</name>
</gene>
<evidence type="ECO:0000313" key="5">
    <source>
        <dbReference type="Proteomes" id="UP000266152"/>
    </source>
</evidence>
<proteinExistence type="inferred from homology"/>
<organism evidence="4 5">
    <name type="scientific">Fusarium sporotrichioides</name>
    <dbReference type="NCBI Taxonomy" id="5514"/>
    <lineage>
        <taxon>Eukaryota</taxon>
        <taxon>Fungi</taxon>
        <taxon>Dikarya</taxon>
        <taxon>Ascomycota</taxon>
        <taxon>Pezizomycotina</taxon>
        <taxon>Sordariomycetes</taxon>
        <taxon>Hypocreomycetidae</taxon>
        <taxon>Hypocreales</taxon>
        <taxon>Nectriaceae</taxon>
        <taxon>Fusarium</taxon>
    </lineage>
</organism>
<name>A0A395S3T2_FUSSP</name>
<dbReference type="GO" id="GO:0016651">
    <property type="term" value="F:oxidoreductase activity, acting on NAD(P)H"/>
    <property type="evidence" value="ECO:0007669"/>
    <property type="project" value="InterPro"/>
</dbReference>
<dbReference type="InterPro" id="IPR020843">
    <property type="entry name" value="ER"/>
</dbReference>
<evidence type="ECO:0000313" key="4">
    <source>
        <dbReference type="EMBL" id="RGP66719.1"/>
    </source>
</evidence>
<protein>
    <submittedName>
        <fullName evidence="4">Zinc-binding oxidoreductase</fullName>
    </submittedName>
</protein>
<sequence length="345" mass="36738">MKALRIVSPREAAVVDSATIPLLRENYILVKTKAVAVNPADWKFIDHFGGPGETIGYDYSGVVEKVGAQVENGLRPGDRVAGMVHGYNASNHEDGAFAEYITAKASLQLKIPDNMTFEAAATLGAGILTAGQGLYQSLALPLPENSQGAASILVYGGSTATGSLAIQFAKLSGFRVVSTASLRHEAWLRELGADYVFDYNSPTCAADIRQVTHGKLAHVFDTIGTAGTAQLCCDAIGTSRGIYSSLAPISTLPRLDVINKSTNVFTAFGEDVRFGDINIPTKTEDYKFAVKFIRLAQQLLSQGKLRNHPVSLEEGGLDAVLDGVNKLREGKVSGAKLVYKVDSVS</sequence>
<dbReference type="SUPFAM" id="SSF50129">
    <property type="entry name" value="GroES-like"/>
    <property type="match status" value="1"/>
</dbReference>
<dbReference type="SUPFAM" id="SSF51735">
    <property type="entry name" value="NAD(P)-binding Rossmann-fold domains"/>
    <property type="match status" value="1"/>
</dbReference>
<evidence type="ECO:0000259" key="3">
    <source>
        <dbReference type="SMART" id="SM00829"/>
    </source>
</evidence>
<dbReference type="InterPro" id="IPR011032">
    <property type="entry name" value="GroES-like_sf"/>
</dbReference>
<dbReference type="InterPro" id="IPR047122">
    <property type="entry name" value="Trans-enoyl_RdTase-like"/>
</dbReference>
<feature type="domain" description="Enoyl reductase (ER)" evidence="3">
    <location>
        <begin position="8"/>
        <end position="338"/>
    </location>
</feature>
<dbReference type="Pfam" id="PF00107">
    <property type="entry name" value="ADH_zinc_N"/>
    <property type="match status" value="1"/>
</dbReference>
<dbReference type="Pfam" id="PF08240">
    <property type="entry name" value="ADH_N"/>
    <property type="match status" value="1"/>
</dbReference>
<dbReference type="InterPro" id="IPR013154">
    <property type="entry name" value="ADH-like_N"/>
</dbReference>
<dbReference type="SMART" id="SM00829">
    <property type="entry name" value="PKS_ER"/>
    <property type="match status" value="1"/>
</dbReference>
<dbReference type="CDD" id="cd08249">
    <property type="entry name" value="enoyl_reductase_like"/>
    <property type="match status" value="1"/>
</dbReference>
<keyword evidence="5" id="KW-1185">Reference proteome</keyword>
<dbReference type="Proteomes" id="UP000266152">
    <property type="component" value="Unassembled WGS sequence"/>
</dbReference>
<dbReference type="PANTHER" id="PTHR45348">
    <property type="entry name" value="HYPOTHETICAL OXIDOREDUCTASE (EUROFUNG)"/>
    <property type="match status" value="1"/>
</dbReference>
<evidence type="ECO:0000256" key="1">
    <source>
        <dbReference type="ARBA" id="ARBA00008072"/>
    </source>
</evidence>
<dbReference type="AlphaFoldDB" id="A0A395S3T2"/>
<dbReference type="Gene3D" id="3.90.180.10">
    <property type="entry name" value="Medium-chain alcohol dehydrogenases, catalytic domain"/>
    <property type="match status" value="1"/>
</dbReference>
<evidence type="ECO:0000256" key="2">
    <source>
        <dbReference type="ARBA" id="ARBA00023002"/>
    </source>
</evidence>
<dbReference type="InterPro" id="IPR036291">
    <property type="entry name" value="NAD(P)-bd_dom_sf"/>
</dbReference>